<dbReference type="EMBL" id="FO082046">
    <property type="protein sequence ID" value="CCE86737.1"/>
    <property type="molecule type" value="Genomic_DNA"/>
</dbReference>
<dbReference type="FunCoup" id="G8Y1N4">
    <property type="interactions" value="213"/>
</dbReference>
<dbReference type="Gene3D" id="1.10.10.10">
    <property type="entry name" value="Winged helix-like DNA-binding domain superfamily/Winged helix DNA-binding domain"/>
    <property type="match status" value="1"/>
</dbReference>
<sequence>MSVLQQPFARTLGQRDDSGCLTPSNGIELGADSKDKMRMEEMRKFGAKTPRNTEDSEGTHSILSPPLSPYQRGAELAEEDGSASAAGAALQPSHGLEPDHSSLPEPAVKSPIGLHHTFPIRDFKKFELKVDAWSGLGKGYKERQLKFLEQYSFISDKEQTQQNTRRQERRAAAKRRIWNSESDGESSQHDRVRTRRIARESSAVPGTDVGESSFEASPAPKKKKPRKETPNPHTSAQQASYIDENIPDYSPDVSTLPKNNNRALKVEWKGQPMDLKSDPNADKLHPAELLLASILRLPCNVYIDSKRRLFYEKVNRLKNGMQFRRTDAQKSCRIDVNKASRLYAAFEKVGWLDDSHFEKYL</sequence>
<dbReference type="AlphaFoldDB" id="G8Y1N4"/>
<dbReference type="InterPro" id="IPR036388">
    <property type="entry name" value="WH-like_DNA-bd_sf"/>
</dbReference>
<dbReference type="InterPro" id="IPR009057">
    <property type="entry name" value="Homeodomain-like_sf"/>
</dbReference>
<gene>
    <name evidence="3" type="primary">Piso0_005246</name>
    <name evidence="3" type="ORF">GNLVRS01_PISO0N10947g</name>
</gene>
<reference evidence="3 4" key="1">
    <citation type="journal article" date="2012" name="G3 (Bethesda)">
        <title>Pichia sorbitophila, an interspecies yeast hybrid reveals early steps of genome resolution following polyploidization.</title>
        <authorList>
            <person name="Leh Louis V."/>
            <person name="Despons L."/>
            <person name="Friedrich A."/>
            <person name="Martin T."/>
            <person name="Durrens P."/>
            <person name="Casaregola S."/>
            <person name="Neuveglise C."/>
            <person name="Fairhead C."/>
            <person name="Marck C."/>
            <person name="Cruz J.A."/>
            <person name="Straub M.L."/>
            <person name="Kugler V."/>
            <person name="Sacerdot C."/>
            <person name="Uzunov Z."/>
            <person name="Thierry A."/>
            <person name="Weiss S."/>
            <person name="Bleykasten C."/>
            <person name="De Montigny J."/>
            <person name="Jacques N."/>
            <person name="Jung P."/>
            <person name="Lemaire M."/>
            <person name="Mallet S."/>
            <person name="Morel G."/>
            <person name="Richard G.F."/>
            <person name="Sarkar A."/>
            <person name="Savel G."/>
            <person name="Schacherer J."/>
            <person name="Seret M.L."/>
            <person name="Talla E."/>
            <person name="Samson G."/>
            <person name="Jubin C."/>
            <person name="Poulain J."/>
            <person name="Vacherie B."/>
            <person name="Barbe V."/>
            <person name="Pelletier E."/>
            <person name="Sherman D.J."/>
            <person name="Westhof E."/>
            <person name="Weissenbach J."/>
            <person name="Baret P.V."/>
            <person name="Wincker P."/>
            <person name="Gaillardin C."/>
            <person name="Dujon B."/>
            <person name="Souciet J.L."/>
        </authorList>
    </citation>
    <scope>NUCLEOTIDE SEQUENCE [LARGE SCALE GENOMIC DNA]</scope>
    <source>
        <strain evidence="4">ATCC MYA-4447 / BCRC 22081 / CBS 7064 / NBRC 10061 / NRRL Y-12695</strain>
    </source>
</reference>
<dbReference type="Pfam" id="PF04433">
    <property type="entry name" value="SWIRM"/>
    <property type="match status" value="1"/>
</dbReference>
<dbReference type="FunFam" id="1.10.10.10:FF:000087">
    <property type="entry name" value="Transcriptional adapter 2"/>
    <property type="match status" value="1"/>
</dbReference>
<dbReference type="eggNOG" id="ENOG502R6VN">
    <property type="taxonomic scope" value="Eukaryota"/>
</dbReference>
<dbReference type="GO" id="GO:0003713">
    <property type="term" value="F:transcription coactivator activity"/>
    <property type="evidence" value="ECO:0007669"/>
    <property type="project" value="TreeGrafter"/>
</dbReference>
<dbReference type="GO" id="GO:0070210">
    <property type="term" value="C:Rpd3L-Expanded complex"/>
    <property type="evidence" value="ECO:0007669"/>
    <property type="project" value="TreeGrafter"/>
</dbReference>
<feature type="compositionally biased region" description="Basic and acidic residues" evidence="1">
    <location>
        <begin position="158"/>
        <end position="171"/>
    </location>
</feature>
<dbReference type="OMA" id="NAWASIN"/>
<dbReference type="HOGENOM" id="CLU_042442_0_1_1"/>
<dbReference type="InterPro" id="IPR007526">
    <property type="entry name" value="SWIRM"/>
</dbReference>
<feature type="region of interest" description="Disordered" evidence="1">
    <location>
        <begin position="1"/>
        <end position="112"/>
    </location>
</feature>
<dbReference type="GO" id="GO:0006338">
    <property type="term" value="P:chromatin remodeling"/>
    <property type="evidence" value="ECO:0007669"/>
    <property type="project" value="TreeGrafter"/>
</dbReference>
<dbReference type="OrthoDB" id="5598695at2759"/>
<dbReference type="STRING" id="559304.G8Y1N4"/>
<dbReference type="GO" id="GO:0003682">
    <property type="term" value="F:chromatin binding"/>
    <property type="evidence" value="ECO:0007669"/>
    <property type="project" value="TreeGrafter"/>
</dbReference>
<dbReference type="InParanoid" id="G8Y1N4"/>
<evidence type="ECO:0000313" key="3">
    <source>
        <dbReference type="EMBL" id="CCE86737.1"/>
    </source>
</evidence>
<feature type="domain" description="SWIRM" evidence="2">
    <location>
        <begin position="264"/>
        <end position="361"/>
    </location>
</feature>
<proteinExistence type="predicted"/>
<dbReference type="Proteomes" id="UP000005222">
    <property type="component" value="Chromosome N"/>
</dbReference>
<dbReference type="PROSITE" id="PS50934">
    <property type="entry name" value="SWIRM"/>
    <property type="match status" value="1"/>
</dbReference>
<dbReference type="PANTHER" id="PTHR12374">
    <property type="entry name" value="TRANSCRIPTIONAL ADAPTOR 2 ADA2 -RELATED"/>
    <property type="match status" value="1"/>
</dbReference>
<organism evidence="3 4">
    <name type="scientific">Pichia sorbitophila (strain ATCC MYA-4447 / BCRC 22081 / CBS 7064 / NBRC 10061 / NRRL Y-12695)</name>
    <name type="common">Hybrid yeast</name>
    <dbReference type="NCBI Taxonomy" id="559304"/>
    <lineage>
        <taxon>Eukaryota</taxon>
        <taxon>Fungi</taxon>
        <taxon>Dikarya</taxon>
        <taxon>Ascomycota</taxon>
        <taxon>Saccharomycotina</taxon>
        <taxon>Pichiomycetes</taxon>
        <taxon>Debaryomycetaceae</taxon>
        <taxon>Millerozyma</taxon>
    </lineage>
</organism>
<accession>G8Y1N4</accession>
<feature type="compositionally biased region" description="Basic and acidic residues" evidence="1">
    <location>
        <begin position="31"/>
        <end position="44"/>
    </location>
</feature>
<evidence type="ECO:0000313" key="4">
    <source>
        <dbReference type="Proteomes" id="UP000005222"/>
    </source>
</evidence>
<name>G8Y1N4_PICSO</name>
<dbReference type="GO" id="GO:0006357">
    <property type="term" value="P:regulation of transcription by RNA polymerase II"/>
    <property type="evidence" value="ECO:0007669"/>
    <property type="project" value="TreeGrafter"/>
</dbReference>
<evidence type="ECO:0000256" key="1">
    <source>
        <dbReference type="SAM" id="MobiDB-lite"/>
    </source>
</evidence>
<protein>
    <submittedName>
        <fullName evidence="3">Piso0_005246 protein</fullName>
    </submittedName>
</protein>
<keyword evidence="4" id="KW-1185">Reference proteome</keyword>
<dbReference type="PANTHER" id="PTHR12374:SF21">
    <property type="entry name" value="SWIRM DOMAIN-CONTAINING PROTEIN FUN19-RELATED"/>
    <property type="match status" value="1"/>
</dbReference>
<dbReference type="SUPFAM" id="SSF46689">
    <property type="entry name" value="Homeodomain-like"/>
    <property type="match status" value="1"/>
</dbReference>
<evidence type="ECO:0000259" key="2">
    <source>
        <dbReference type="PROSITE" id="PS50934"/>
    </source>
</evidence>
<feature type="region of interest" description="Disordered" evidence="1">
    <location>
        <begin position="158"/>
        <end position="258"/>
    </location>
</feature>